<keyword evidence="3" id="KW-1185">Reference proteome</keyword>
<dbReference type="Proteomes" id="UP000054538">
    <property type="component" value="Unassembled WGS sequence"/>
</dbReference>
<evidence type="ECO:0000313" key="3">
    <source>
        <dbReference type="Proteomes" id="UP000054538"/>
    </source>
</evidence>
<evidence type="ECO:0000313" key="2">
    <source>
        <dbReference type="EMBL" id="KIK94945.1"/>
    </source>
</evidence>
<organism evidence="2 3">
    <name type="scientific">Paxillus rubicundulus Ve08.2h10</name>
    <dbReference type="NCBI Taxonomy" id="930991"/>
    <lineage>
        <taxon>Eukaryota</taxon>
        <taxon>Fungi</taxon>
        <taxon>Dikarya</taxon>
        <taxon>Basidiomycota</taxon>
        <taxon>Agaricomycotina</taxon>
        <taxon>Agaricomycetes</taxon>
        <taxon>Agaricomycetidae</taxon>
        <taxon>Boletales</taxon>
        <taxon>Paxilineae</taxon>
        <taxon>Paxillaceae</taxon>
        <taxon>Paxillus</taxon>
    </lineage>
</organism>
<feature type="region of interest" description="Disordered" evidence="1">
    <location>
        <begin position="39"/>
        <end position="72"/>
    </location>
</feature>
<sequence length="72" mass="7814">MPFSTPKEPIDKGLSSPVPSTPHRRCPCAPNTFAVLGFDPRWSGGNDEQATDHELGLRTQSNDPSIVQMPPV</sequence>
<name>A0A0D0E8I2_9AGAM</name>
<reference evidence="2 3" key="1">
    <citation type="submission" date="2014-04" db="EMBL/GenBank/DDBJ databases">
        <authorList>
            <consortium name="DOE Joint Genome Institute"/>
            <person name="Kuo A."/>
            <person name="Kohler A."/>
            <person name="Jargeat P."/>
            <person name="Nagy L.G."/>
            <person name="Floudas D."/>
            <person name="Copeland A."/>
            <person name="Barry K.W."/>
            <person name="Cichocki N."/>
            <person name="Veneault-Fourrey C."/>
            <person name="LaButti K."/>
            <person name="Lindquist E.A."/>
            <person name="Lipzen A."/>
            <person name="Lundell T."/>
            <person name="Morin E."/>
            <person name="Murat C."/>
            <person name="Sun H."/>
            <person name="Tunlid A."/>
            <person name="Henrissat B."/>
            <person name="Grigoriev I.V."/>
            <person name="Hibbett D.S."/>
            <person name="Martin F."/>
            <person name="Nordberg H.P."/>
            <person name="Cantor M.N."/>
            <person name="Hua S.X."/>
        </authorList>
    </citation>
    <scope>NUCLEOTIDE SEQUENCE [LARGE SCALE GENOMIC DNA]</scope>
    <source>
        <strain evidence="2 3">Ve08.2h10</strain>
    </source>
</reference>
<dbReference type="HOGENOM" id="CLU_2722919_0_0_1"/>
<protein>
    <submittedName>
        <fullName evidence="2">Uncharacterized protein</fullName>
    </submittedName>
</protein>
<reference evidence="3" key="2">
    <citation type="submission" date="2015-01" db="EMBL/GenBank/DDBJ databases">
        <title>Evolutionary Origins and Diversification of the Mycorrhizal Mutualists.</title>
        <authorList>
            <consortium name="DOE Joint Genome Institute"/>
            <consortium name="Mycorrhizal Genomics Consortium"/>
            <person name="Kohler A."/>
            <person name="Kuo A."/>
            <person name="Nagy L.G."/>
            <person name="Floudas D."/>
            <person name="Copeland A."/>
            <person name="Barry K.W."/>
            <person name="Cichocki N."/>
            <person name="Veneault-Fourrey C."/>
            <person name="LaButti K."/>
            <person name="Lindquist E.A."/>
            <person name="Lipzen A."/>
            <person name="Lundell T."/>
            <person name="Morin E."/>
            <person name="Murat C."/>
            <person name="Riley R."/>
            <person name="Ohm R."/>
            <person name="Sun H."/>
            <person name="Tunlid A."/>
            <person name="Henrissat B."/>
            <person name="Grigoriev I.V."/>
            <person name="Hibbett D.S."/>
            <person name="Martin F."/>
        </authorList>
    </citation>
    <scope>NUCLEOTIDE SEQUENCE [LARGE SCALE GENOMIC DNA]</scope>
    <source>
        <strain evidence="3">Ve08.2h10</strain>
    </source>
</reference>
<dbReference type="InParanoid" id="A0A0D0E8I2"/>
<evidence type="ECO:0000256" key="1">
    <source>
        <dbReference type="SAM" id="MobiDB-lite"/>
    </source>
</evidence>
<dbReference type="EMBL" id="KN825074">
    <property type="protein sequence ID" value="KIK94945.1"/>
    <property type="molecule type" value="Genomic_DNA"/>
</dbReference>
<gene>
    <name evidence="2" type="ORF">PAXRUDRAFT_827496</name>
</gene>
<accession>A0A0D0E8I2</accession>
<feature type="region of interest" description="Disordered" evidence="1">
    <location>
        <begin position="1"/>
        <end position="25"/>
    </location>
</feature>
<dbReference type="AlphaFoldDB" id="A0A0D0E8I2"/>
<proteinExistence type="predicted"/>